<dbReference type="AlphaFoldDB" id="A0A9P7DQY9"/>
<keyword evidence="2" id="KW-0479">Metal-binding</keyword>
<dbReference type="SUPFAM" id="SSF57756">
    <property type="entry name" value="Retrovirus zinc finger-like domains"/>
    <property type="match status" value="1"/>
</dbReference>
<dbReference type="GO" id="GO:0008270">
    <property type="term" value="F:zinc ion binding"/>
    <property type="evidence" value="ECO:0007669"/>
    <property type="project" value="UniProtKB-KW"/>
</dbReference>
<dbReference type="Proteomes" id="UP000719766">
    <property type="component" value="Unassembled WGS sequence"/>
</dbReference>
<evidence type="ECO:0000313" key="5">
    <source>
        <dbReference type="EMBL" id="KAG1800904.1"/>
    </source>
</evidence>
<evidence type="ECO:0000256" key="2">
    <source>
        <dbReference type="PROSITE-ProRule" id="PRU00047"/>
    </source>
</evidence>
<protein>
    <recommendedName>
        <fullName evidence="4">CCHC-type domain-containing protein</fullName>
    </recommendedName>
</protein>
<accession>A0A9P7DQY9</accession>
<dbReference type="GO" id="GO:0006397">
    <property type="term" value="P:mRNA processing"/>
    <property type="evidence" value="ECO:0007669"/>
    <property type="project" value="UniProtKB-KW"/>
</dbReference>
<dbReference type="GO" id="GO:0003676">
    <property type="term" value="F:nucleic acid binding"/>
    <property type="evidence" value="ECO:0007669"/>
    <property type="project" value="InterPro"/>
</dbReference>
<feature type="region of interest" description="Disordered" evidence="3">
    <location>
        <begin position="352"/>
        <end position="373"/>
    </location>
</feature>
<feature type="region of interest" description="Disordered" evidence="3">
    <location>
        <begin position="386"/>
        <end position="441"/>
    </location>
</feature>
<dbReference type="RefSeq" id="XP_041164646.1">
    <property type="nucleotide sequence ID" value="XM_041299718.1"/>
</dbReference>
<keyword evidence="6" id="KW-1185">Reference proteome</keyword>
<evidence type="ECO:0000256" key="1">
    <source>
        <dbReference type="ARBA" id="ARBA00022664"/>
    </source>
</evidence>
<keyword evidence="2" id="KW-0863">Zinc-finger</keyword>
<organism evidence="5 6">
    <name type="scientific">Suillus plorans</name>
    <dbReference type="NCBI Taxonomy" id="116603"/>
    <lineage>
        <taxon>Eukaryota</taxon>
        <taxon>Fungi</taxon>
        <taxon>Dikarya</taxon>
        <taxon>Basidiomycota</taxon>
        <taxon>Agaricomycotina</taxon>
        <taxon>Agaricomycetes</taxon>
        <taxon>Agaricomycetidae</taxon>
        <taxon>Boletales</taxon>
        <taxon>Suillineae</taxon>
        <taxon>Suillaceae</taxon>
        <taxon>Suillus</taxon>
    </lineage>
</organism>
<feature type="region of interest" description="Disordered" evidence="3">
    <location>
        <begin position="701"/>
        <end position="725"/>
    </location>
</feature>
<feature type="compositionally biased region" description="Basic residues" evidence="3">
    <location>
        <begin position="202"/>
        <end position="211"/>
    </location>
</feature>
<keyword evidence="1" id="KW-0507">mRNA processing</keyword>
<feature type="region of interest" description="Disordered" evidence="3">
    <location>
        <begin position="605"/>
        <end position="682"/>
    </location>
</feature>
<dbReference type="OrthoDB" id="3205788at2759"/>
<dbReference type="PROSITE" id="PS50158">
    <property type="entry name" value="ZF_CCHC"/>
    <property type="match status" value="1"/>
</dbReference>
<feature type="compositionally biased region" description="Basic residues" evidence="3">
    <location>
        <begin position="418"/>
        <end position="435"/>
    </location>
</feature>
<dbReference type="GeneID" id="64593482"/>
<dbReference type="EMBL" id="JABBWE010000008">
    <property type="protein sequence ID" value="KAG1800904.1"/>
    <property type="molecule type" value="Genomic_DNA"/>
</dbReference>
<feature type="domain" description="CCHC-type" evidence="4">
    <location>
        <begin position="686"/>
        <end position="702"/>
    </location>
</feature>
<feature type="compositionally biased region" description="Low complexity" evidence="3">
    <location>
        <begin position="394"/>
        <end position="410"/>
    </location>
</feature>
<feature type="compositionally biased region" description="Basic and acidic residues" evidence="3">
    <location>
        <begin position="606"/>
        <end position="617"/>
    </location>
</feature>
<evidence type="ECO:0000256" key="3">
    <source>
        <dbReference type="SAM" id="MobiDB-lite"/>
    </source>
</evidence>
<feature type="region of interest" description="Disordered" evidence="3">
    <location>
        <begin position="239"/>
        <end position="258"/>
    </location>
</feature>
<gene>
    <name evidence="5" type="ORF">HD556DRAFT_1304886</name>
</gene>
<proteinExistence type="predicted"/>
<reference evidence="5" key="1">
    <citation type="journal article" date="2020" name="New Phytol.">
        <title>Comparative genomics reveals dynamic genome evolution in host specialist ectomycorrhizal fungi.</title>
        <authorList>
            <person name="Lofgren L.A."/>
            <person name="Nguyen N.H."/>
            <person name="Vilgalys R."/>
            <person name="Ruytinx J."/>
            <person name="Liao H.L."/>
            <person name="Branco S."/>
            <person name="Kuo A."/>
            <person name="LaButti K."/>
            <person name="Lipzen A."/>
            <person name="Andreopoulos W."/>
            <person name="Pangilinan J."/>
            <person name="Riley R."/>
            <person name="Hundley H."/>
            <person name="Na H."/>
            <person name="Barry K."/>
            <person name="Grigoriev I.V."/>
            <person name="Stajich J.E."/>
            <person name="Kennedy P.G."/>
        </authorList>
    </citation>
    <scope>NUCLEOTIDE SEQUENCE</scope>
    <source>
        <strain evidence="5">S12</strain>
    </source>
</reference>
<dbReference type="InterPro" id="IPR001878">
    <property type="entry name" value="Znf_CCHC"/>
</dbReference>
<name>A0A9P7DQY9_9AGAM</name>
<feature type="compositionally biased region" description="Polar residues" evidence="3">
    <location>
        <begin position="285"/>
        <end position="297"/>
    </location>
</feature>
<feature type="compositionally biased region" description="Basic and acidic residues" evidence="3">
    <location>
        <begin position="247"/>
        <end position="258"/>
    </location>
</feature>
<comment type="caution">
    <text evidence="5">The sequence shown here is derived from an EMBL/GenBank/DDBJ whole genome shotgun (WGS) entry which is preliminary data.</text>
</comment>
<dbReference type="SMART" id="SM00343">
    <property type="entry name" value="ZnF_C2HC"/>
    <property type="match status" value="1"/>
</dbReference>
<dbReference type="InterPro" id="IPR005162">
    <property type="entry name" value="Retrotrans_gag_dom"/>
</dbReference>
<dbReference type="InterPro" id="IPR036875">
    <property type="entry name" value="Znf_CCHC_sf"/>
</dbReference>
<feature type="region of interest" description="Disordered" evidence="3">
    <location>
        <begin position="282"/>
        <end position="303"/>
    </location>
</feature>
<keyword evidence="2" id="KW-0862">Zinc</keyword>
<evidence type="ECO:0000313" key="6">
    <source>
        <dbReference type="Proteomes" id="UP000719766"/>
    </source>
</evidence>
<evidence type="ECO:0000259" key="4">
    <source>
        <dbReference type="PROSITE" id="PS50158"/>
    </source>
</evidence>
<dbReference type="Pfam" id="PF03732">
    <property type="entry name" value="Retrotrans_gag"/>
    <property type="match status" value="1"/>
</dbReference>
<dbReference type="Gene3D" id="4.10.60.10">
    <property type="entry name" value="Zinc finger, CCHC-type"/>
    <property type="match status" value="1"/>
</dbReference>
<dbReference type="Pfam" id="PF00098">
    <property type="entry name" value="zf-CCHC"/>
    <property type="match status" value="1"/>
</dbReference>
<feature type="region of interest" description="Disordered" evidence="3">
    <location>
        <begin position="200"/>
        <end position="223"/>
    </location>
</feature>
<sequence>MTLTLRPIPCSDPTFVPGRTLALPLYDLRAPPDHPYVQMPYAYSELVQLDQANWTLRVYDLPVWEAYHRGASSGVSVWKRCIIYLPSVVVSWKHAVQPPDQITTVLATKIAHVWHVASICLAGQIWGIYKRTMNPMVRKAECFDTSSGQPQVELLSISSMTVKTLKHYCRTFGLKVCANKSVLQSQLEKFSKDQDQWDRLRPGMHRPHKGSHTATIGGGKKKTSHLKLSAQRLAKLRGDGEPNATVHDGHNTVEHSKDLRTPQEISEIFPWAQAIIAKHPYRPESSVTTSETAPTRSGSGGVFLPQLQTESTISSITSEVRLPNWEVGRRGYGDTGGASIDKLVNKVVNPATKEWERRTTPKAMEPVNQVAPKSYIGQALGRLDKKCPDDGYNSSSSSESSSSSSTSLSSSRDERARERRLKKSAKKRSKSKKTTLKPIAPTTYDGAVDSRAFHRFITEGTAYVNDGNVRSKKKVFVLSHFLKGRAHEFYIREISGDPYRWRLREFFTEMFNYCFPINFRTKQREKLKRCFQNEKPVRDYVYELNELWNMIGDVDERDRVSRLWTGLSTEIQRELWKKELNPETSSFKEVQSAAEIIEIAHSVPMGRDKQSGNREKSVTALTANASSPVRGPRHRGTNPPPKRGRERPVGGKRWGARLPETKSATKGPTVKGISPEERERRRTEGRCFICGELGHVSRQCPKNTHLKSDSPGKPPGIPSFGVHVGTSDEDRMRRLAEVSEPSDNLFVGSVGLFMEGPFEMPSVDPQEDEPSVRFRDPVARRAEDILQGMHFPWDDNRKNEHLVAWNDPDRFWVAKHKKRDWYVVEDYHHHGSGIEHMWDGTSVVVCKDGINVCYTNESGNARTNDGLWVPPSRIVLNGGWRST</sequence>